<reference evidence="1 2" key="1">
    <citation type="submission" date="2023-01" db="EMBL/GenBank/DDBJ databases">
        <authorList>
            <person name="Kreplak J."/>
        </authorList>
    </citation>
    <scope>NUCLEOTIDE SEQUENCE [LARGE SCALE GENOMIC DNA]</scope>
</reference>
<evidence type="ECO:0000313" key="2">
    <source>
        <dbReference type="Proteomes" id="UP001157006"/>
    </source>
</evidence>
<protein>
    <submittedName>
        <fullName evidence="1">Uncharacterized protein</fullName>
    </submittedName>
</protein>
<accession>A0AAV1ADU5</accession>
<keyword evidence="2" id="KW-1185">Reference proteome</keyword>
<organism evidence="1 2">
    <name type="scientific">Vicia faba</name>
    <name type="common">Broad bean</name>
    <name type="synonym">Faba vulgaris</name>
    <dbReference type="NCBI Taxonomy" id="3906"/>
    <lineage>
        <taxon>Eukaryota</taxon>
        <taxon>Viridiplantae</taxon>
        <taxon>Streptophyta</taxon>
        <taxon>Embryophyta</taxon>
        <taxon>Tracheophyta</taxon>
        <taxon>Spermatophyta</taxon>
        <taxon>Magnoliopsida</taxon>
        <taxon>eudicotyledons</taxon>
        <taxon>Gunneridae</taxon>
        <taxon>Pentapetalae</taxon>
        <taxon>rosids</taxon>
        <taxon>fabids</taxon>
        <taxon>Fabales</taxon>
        <taxon>Fabaceae</taxon>
        <taxon>Papilionoideae</taxon>
        <taxon>50 kb inversion clade</taxon>
        <taxon>NPAAA clade</taxon>
        <taxon>Hologalegina</taxon>
        <taxon>IRL clade</taxon>
        <taxon>Fabeae</taxon>
        <taxon>Vicia</taxon>
    </lineage>
</organism>
<dbReference type="Proteomes" id="UP001157006">
    <property type="component" value="Chromosome 4"/>
</dbReference>
<proteinExistence type="predicted"/>
<gene>
    <name evidence="1" type="ORF">VFH_IV084440</name>
</gene>
<dbReference type="EMBL" id="OX451739">
    <property type="protein sequence ID" value="CAI8608441.1"/>
    <property type="molecule type" value="Genomic_DNA"/>
</dbReference>
<name>A0AAV1ADU5_VICFA</name>
<sequence>MMQSWRIIRRKIRWNRFGDNRGGNIAIRCISAAYNLFTGGRGLVGGDGRRGGNADLVDVSEGEDELDREVRIDEEGTIGFSRATELCNRGLAVISQGQDTKPQHAWSSTTMETGCLPFDDRNNFTVGDPFSSSFVPVQRRKGRLRSCLLSLGFPRWCGWGVETSMPGRSKVTCYCCCSASCSSSRNFFRIFAFLTRNWIRTNRFFPSFSSHSPGLAPDWRERGKALGIAAFVSSNGWIRPGRPSFIIVQLEREKSHPFQKSQRNGRLQYQKLRRHDLKMGRVGAPIALTILVNRSRPAAMNTLCRLCEGSLNKNQEKRPPKEIKLIHLYPIG</sequence>
<evidence type="ECO:0000313" key="1">
    <source>
        <dbReference type="EMBL" id="CAI8608441.1"/>
    </source>
</evidence>
<dbReference type="AlphaFoldDB" id="A0AAV1ADU5"/>